<evidence type="ECO:0000256" key="6">
    <source>
        <dbReference type="ARBA" id="ARBA00023014"/>
    </source>
</evidence>
<evidence type="ECO:0000313" key="13">
    <source>
        <dbReference type="Proteomes" id="UP001501303"/>
    </source>
</evidence>
<dbReference type="EMBL" id="BAAAMJ010000030">
    <property type="protein sequence ID" value="GAA1919010.1"/>
    <property type="molecule type" value="Genomic_DNA"/>
</dbReference>
<dbReference type="Gene3D" id="2.102.10.10">
    <property type="entry name" value="Rieske [2Fe-2S] iron-sulphur domain"/>
    <property type="match status" value="1"/>
</dbReference>
<evidence type="ECO:0000256" key="9">
    <source>
        <dbReference type="ARBA" id="ARBA00034078"/>
    </source>
</evidence>
<keyword evidence="6" id="KW-0411">Iron-sulfur</keyword>
<dbReference type="InterPro" id="IPR014349">
    <property type="entry name" value="Rieske_Fe-S_prot"/>
</dbReference>
<feature type="compositionally biased region" description="Low complexity" evidence="10">
    <location>
        <begin position="11"/>
        <end position="29"/>
    </location>
</feature>
<keyword evidence="3" id="KW-0001">2Fe-2S</keyword>
<evidence type="ECO:0000256" key="2">
    <source>
        <dbReference type="ARBA" id="ARBA00015816"/>
    </source>
</evidence>
<evidence type="ECO:0000256" key="1">
    <source>
        <dbReference type="ARBA" id="ARBA00002494"/>
    </source>
</evidence>
<dbReference type="InterPro" id="IPR005805">
    <property type="entry name" value="Rieske_Fe-S_prot_C"/>
</dbReference>
<evidence type="ECO:0000256" key="7">
    <source>
        <dbReference type="ARBA" id="ARBA00023157"/>
    </source>
</evidence>
<proteinExistence type="predicted"/>
<evidence type="ECO:0000256" key="10">
    <source>
        <dbReference type="SAM" id="MobiDB-lite"/>
    </source>
</evidence>
<reference evidence="12 13" key="1">
    <citation type="journal article" date="2019" name="Int. J. Syst. Evol. Microbiol.">
        <title>The Global Catalogue of Microorganisms (GCM) 10K type strain sequencing project: providing services to taxonomists for standard genome sequencing and annotation.</title>
        <authorList>
            <consortium name="The Broad Institute Genomics Platform"/>
            <consortium name="The Broad Institute Genome Sequencing Center for Infectious Disease"/>
            <person name="Wu L."/>
            <person name="Ma J."/>
        </authorList>
    </citation>
    <scope>NUCLEOTIDE SEQUENCE [LARGE SCALE GENOMIC DNA]</scope>
    <source>
        <strain evidence="12 13">JCM 13581</strain>
    </source>
</reference>
<dbReference type="PRINTS" id="PR00162">
    <property type="entry name" value="RIESKE"/>
</dbReference>
<sequence length="163" mass="16265">MRNVAQHDTSPRSACPGPAASAPSAGPPASSRRAVLLAAALAPAGAAALTGCERRDPAKPDLPDKPLDLGSPDAVPVGGARLYPVQRVLVSQPSEGDFRAFSAVCTHGGCVLSRLRELTGDCGCHGSRFDLATGQVLQGPATDPLPPLAVGTDDGALTAGPAA</sequence>
<gene>
    <name evidence="12" type="ORF">GCM10009716_29700</name>
</gene>
<dbReference type="SUPFAM" id="SSF50022">
    <property type="entry name" value="ISP domain"/>
    <property type="match status" value="1"/>
</dbReference>
<feature type="compositionally biased region" description="Basic and acidic residues" evidence="10">
    <location>
        <begin position="53"/>
        <end position="67"/>
    </location>
</feature>
<comment type="cofactor">
    <cofactor evidence="9">
        <name>[2Fe-2S] cluster</name>
        <dbReference type="ChEBI" id="CHEBI:190135"/>
    </cofactor>
</comment>
<feature type="region of interest" description="Disordered" evidence="10">
    <location>
        <begin position="53"/>
        <end position="73"/>
    </location>
</feature>
<dbReference type="Pfam" id="PF00355">
    <property type="entry name" value="Rieske"/>
    <property type="match status" value="1"/>
</dbReference>
<accession>A0ABN2PEG3</accession>
<evidence type="ECO:0000256" key="8">
    <source>
        <dbReference type="ARBA" id="ARBA00029586"/>
    </source>
</evidence>
<keyword evidence="5" id="KW-0408">Iron</keyword>
<comment type="function">
    <text evidence="1">Iron-sulfur subunit of the cytochrome bc1 complex, an essential component of the respiratory electron transport chain required for ATP synthesis. The bc1 complex catalyzes the oxidation of menaquinol and the reduction of cytochrome c in the respiratory chain. The bc1 complex operates through a Q-cycle mechanism that couples electron transfer to generation of the proton gradient that drives ATP synthesis.</text>
</comment>
<protein>
    <recommendedName>
        <fullName evidence="2">Cytochrome bc1 complex Rieske iron-sulfur subunit</fullName>
    </recommendedName>
    <alternativeName>
        <fullName evidence="8">Cytochrome bc1 reductase complex subunit QcrA</fullName>
    </alternativeName>
</protein>
<dbReference type="CDD" id="cd03467">
    <property type="entry name" value="Rieske"/>
    <property type="match status" value="1"/>
</dbReference>
<dbReference type="InterPro" id="IPR036922">
    <property type="entry name" value="Rieske_2Fe-2S_sf"/>
</dbReference>
<dbReference type="Proteomes" id="UP001501303">
    <property type="component" value="Unassembled WGS sequence"/>
</dbReference>
<keyword evidence="4" id="KW-0479">Metal-binding</keyword>
<feature type="region of interest" description="Disordered" evidence="10">
    <location>
        <begin position="142"/>
        <end position="163"/>
    </location>
</feature>
<evidence type="ECO:0000256" key="4">
    <source>
        <dbReference type="ARBA" id="ARBA00022723"/>
    </source>
</evidence>
<organism evidence="12 13">
    <name type="scientific">Streptomyces sodiiphilus</name>
    <dbReference type="NCBI Taxonomy" id="226217"/>
    <lineage>
        <taxon>Bacteria</taxon>
        <taxon>Bacillati</taxon>
        <taxon>Actinomycetota</taxon>
        <taxon>Actinomycetes</taxon>
        <taxon>Kitasatosporales</taxon>
        <taxon>Streptomycetaceae</taxon>
        <taxon>Streptomyces</taxon>
    </lineage>
</organism>
<feature type="region of interest" description="Disordered" evidence="10">
    <location>
        <begin position="1"/>
        <end position="29"/>
    </location>
</feature>
<dbReference type="InterPro" id="IPR017941">
    <property type="entry name" value="Rieske_2Fe-2S"/>
</dbReference>
<comment type="caution">
    <text evidence="12">The sequence shown here is derived from an EMBL/GenBank/DDBJ whole genome shotgun (WGS) entry which is preliminary data.</text>
</comment>
<evidence type="ECO:0000256" key="3">
    <source>
        <dbReference type="ARBA" id="ARBA00022714"/>
    </source>
</evidence>
<evidence type="ECO:0000313" key="12">
    <source>
        <dbReference type="EMBL" id="GAA1919010.1"/>
    </source>
</evidence>
<evidence type="ECO:0000259" key="11">
    <source>
        <dbReference type="PROSITE" id="PS51296"/>
    </source>
</evidence>
<dbReference type="PROSITE" id="PS51296">
    <property type="entry name" value="RIESKE"/>
    <property type="match status" value="1"/>
</dbReference>
<dbReference type="PANTHER" id="PTHR10134">
    <property type="entry name" value="CYTOCHROME B-C1 COMPLEX SUBUNIT RIESKE, MITOCHONDRIAL"/>
    <property type="match status" value="1"/>
</dbReference>
<name>A0ABN2PEG3_9ACTN</name>
<keyword evidence="13" id="KW-1185">Reference proteome</keyword>
<feature type="domain" description="Rieske" evidence="11">
    <location>
        <begin position="66"/>
        <end position="159"/>
    </location>
</feature>
<keyword evidence="7" id="KW-1015">Disulfide bond</keyword>
<evidence type="ECO:0000256" key="5">
    <source>
        <dbReference type="ARBA" id="ARBA00023004"/>
    </source>
</evidence>